<evidence type="ECO:0000313" key="1">
    <source>
        <dbReference type="EMBL" id="RAV97701.1"/>
    </source>
</evidence>
<organism evidence="1 2">
    <name type="scientific">Pseudochryseolinea flava</name>
    <dbReference type="NCBI Taxonomy" id="2059302"/>
    <lineage>
        <taxon>Bacteria</taxon>
        <taxon>Pseudomonadati</taxon>
        <taxon>Bacteroidota</taxon>
        <taxon>Cytophagia</taxon>
        <taxon>Cytophagales</taxon>
        <taxon>Fulvivirgaceae</taxon>
        <taxon>Pseudochryseolinea</taxon>
    </lineage>
</organism>
<proteinExistence type="predicted"/>
<dbReference type="AlphaFoldDB" id="A0A364XW09"/>
<protein>
    <submittedName>
        <fullName evidence="1">Uncharacterized protein</fullName>
    </submittedName>
</protein>
<sequence length="86" mass="10249">MILGFLLRVGFWADSGQLLRSYYESHDQVLVDKGHFEIEEKIRAELEQRKNPFWEDKFWQLYEKTCQSIEVINRSVSVKAIKGELK</sequence>
<dbReference type="EMBL" id="QMFY01000029">
    <property type="protein sequence ID" value="RAV97701.1"/>
    <property type="molecule type" value="Genomic_DNA"/>
</dbReference>
<gene>
    <name evidence="1" type="ORF">DQQ10_27060</name>
</gene>
<reference evidence="1 2" key="1">
    <citation type="submission" date="2018-06" db="EMBL/GenBank/DDBJ databases">
        <title>Chryseolinea flavus sp. nov., a member of the phylum Bacteroidetes isolated from soil.</title>
        <authorList>
            <person name="Li Y."/>
            <person name="Wang J."/>
        </authorList>
    </citation>
    <scope>NUCLEOTIDE SEQUENCE [LARGE SCALE GENOMIC DNA]</scope>
    <source>
        <strain evidence="1 2">SDU1-6</strain>
    </source>
</reference>
<accession>A0A364XW09</accession>
<keyword evidence="2" id="KW-1185">Reference proteome</keyword>
<evidence type="ECO:0000313" key="2">
    <source>
        <dbReference type="Proteomes" id="UP000251889"/>
    </source>
</evidence>
<name>A0A364XW09_9BACT</name>
<comment type="caution">
    <text evidence="1">The sequence shown here is derived from an EMBL/GenBank/DDBJ whole genome shotgun (WGS) entry which is preliminary data.</text>
</comment>
<dbReference type="Proteomes" id="UP000251889">
    <property type="component" value="Unassembled WGS sequence"/>
</dbReference>